<evidence type="ECO:0000313" key="3">
    <source>
        <dbReference type="Proteomes" id="UP001302274"/>
    </source>
</evidence>
<sequence length="303" mass="35502">MKNRSGSYKKVLIAEGLLGPNRQTLIKNIDLITKLPVAPFELCTLYILLFLRIRHPKNWLQKKTNFISRPSEKLLLDIIPEEFNLNDWEKEKLQGLCAKDLFNHYNLKGIPLAVNRTILNWANGDWNIELLTHIPSPRELLRMQVKNTRCITLTTNHDEIDRLVLSSRDPLSFVLHDLHHADHFFNQDESLKGQLGFYSLVNQIYDQPQLKKSLKEDTQFKSEFEYVVSDMNAYVIHLFKCFKSAFIRTDAESADPLFPKILQWWDMPVHVQSAAHKLNTPEFRDEDELHLKNFFESSQVVFV</sequence>
<accession>A0ABU5VWU5</accession>
<proteinExistence type="predicted"/>
<keyword evidence="1" id="KW-1133">Transmembrane helix</keyword>
<dbReference type="Proteomes" id="UP001302274">
    <property type="component" value="Unassembled WGS sequence"/>
</dbReference>
<keyword evidence="3" id="KW-1185">Reference proteome</keyword>
<dbReference type="RefSeq" id="WP_323577577.1">
    <property type="nucleotide sequence ID" value="NZ_JAYGJQ010000002.1"/>
</dbReference>
<evidence type="ECO:0000313" key="2">
    <source>
        <dbReference type="EMBL" id="MEA9357534.1"/>
    </source>
</evidence>
<gene>
    <name evidence="2" type="ORF">SHI21_15000</name>
</gene>
<evidence type="ECO:0000256" key="1">
    <source>
        <dbReference type="SAM" id="Phobius"/>
    </source>
</evidence>
<feature type="transmembrane region" description="Helical" evidence="1">
    <location>
        <begin position="35"/>
        <end position="53"/>
    </location>
</feature>
<keyword evidence="1" id="KW-0812">Transmembrane</keyword>
<reference evidence="2 3" key="1">
    <citation type="submission" date="2023-11" db="EMBL/GenBank/DDBJ databases">
        <title>A Novel Polar Bacteriovorax (B. antarcticus) Isolated from the Biocrust in Antarctica.</title>
        <authorList>
            <person name="Mun W."/>
            <person name="Choi S.Y."/>
            <person name="Mitchell R.J."/>
        </authorList>
    </citation>
    <scope>NUCLEOTIDE SEQUENCE [LARGE SCALE GENOMIC DNA]</scope>
    <source>
        <strain evidence="2 3">PP10</strain>
    </source>
</reference>
<comment type="caution">
    <text evidence="2">The sequence shown here is derived from an EMBL/GenBank/DDBJ whole genome shotgun (WGS) entry which is preliminary data.</text>
</comment>
<dbReference type="EMBL" id="JAYGJQ010000002">
    <property type="protein sequence ID" value="MEA9357534.1"/>
    <property type="molecule type" value="Genomic_DNA"/>
</dbReference>
<keyword evidence="1" id="KW-0472">Membrane</keyword>
<protein>
    <submittedName>
        <fullName evidence="2">Uncharacterized protein</fullName>
    </submittedName>
</protein>
<organism evidence="2 3">
    <name type="scientific">Bacteriovorax antarcticus</name>
    <dbReference type="NCBI Taxonomy" id="3088717"/>
    <lineage>
        <taxon>Bacteria</taxon>
        <taxon>Pseudomonadati</taxon>
        <taxon>Bdellovibrionota</taxon>
        <taxon>Bacteriovoracia</taxon>
        <taxon>Bacteriovoracales</taxon>
        <taxon>Bacteriovoracaceae</taxon>
        <taxon>Bacteriovorax</taxon>
    </lineage>
</organism>
<name>A0ABU5VWU5_9BACT</name>